<dbReference type="Proteomes" id="UP001497392">
    <property type="component" value="Unassembled WGS sequence"/>
</dbReference>
<dbReference type="PANTHER" id="PTHR42912">
    <property type="entry name" value="METHYLTRANSFERASE"/>
    <property type="match status" value="1"/>
</dbReference>
<keyword evidence="3" id="KW-1185">Reference proteome</keyword>
<organism evidence="2 3">
    <name type="scientific">Coccomyxa viridis</name>
    <dbReference type="NCBI Taxonomy" id="1274662"/>
    <lineage>
        <taxon>Eukaryota</taxon>
        <taxon>Viridiplantae</taxon>
        <taxon>Chlorophyta</taxon>
        <taxon>core chlorophytes</taxon>
        <taxon>Trebouxiophyceae</taxon>
        <taxon>Trebouxiophyceae incertae sedis</taxon>
        <taxon>Coccomyxaceae</taxon>
        <taxon>Coccomyxa</taxon>
    </lineage>
</organism>
<reference evidence="2 3" key="1">
    <citation type="submission" date="2024-06" db="EMBL/GenBank/DDBJ databases">
        <authorList>
            <person name="Kraege A."/>
            <person name="Thomma B."/>
        </authorList>
    </citation>
    <scope>NUCLEOTIDE SEQUENCE [LARGE SCALE GENOMIC DNA]</scope>
</reference>
<evidence type="ECO:0000256" key="1">
    <source>
        <dbReference type="SAM" id="MobiDB-lite"/>
    </source>
</evidence>
<dbReference type="PANTHER" id="PTHR42912:SF80">
    <property type="entry name" value="METHYLTRANSFERASE DOMAIN-CONTAINING PROTEIN"/>
    <property type="match status" value="1"/>
</dbReference>
<dbReference type="Gene3D" id="3.40.50.150">
    <property type="entry name" value="Vaccinia Virus protein VP39"/>
    <property type="match status" value="1"/>
</dbReference>
<dbReference type="SUPFAM" id="SSF53335">
    <property type="entry name" value="S-adenosyl-L-methionine-dependent methyltransferases"/>
    <property type="match status" value="1"/>
</dbReference>
<dbReference type="Pfam" id="PF13489">
    <property type="entry name" value="Methyltransf_23"/>
    <property type="match status" value="1"/>
</dbReference>
<feature type="region of interest" description="Disordered" evidence="1">
    <location>
        <begin position="143"/>
        <end position="166"/>
    </location>
</feature>
<proteinExistence type="predicted"/>
<accession>A0ABP1FIW5</accession>
<dbReference type="InterPro" id="IPR050508">
    <property type="entry name" value="Methyltransf_Superfamily"/>
</dbReference>
<dbReference type="InterPro" id="IPR029063">
    <property type="entry name" value="SAM-dependent_MTases_sf"/>
</dbReference>
<sequence>MGIYGVGTLGVFTYIRANQADDSGPGRTWDEIADGYDRELRTDEFVMGINLFRRWLVRQAKGDVLEVSAGTGRNLPYYKYAQLNSLTLSDSSKYMLWHANDKFQEKYASQAASLPVSFFLSDAQQLVAPQPALPASNTEAVVAANSSAGGQEDGSASEGAQPSSVFATRNHGYREQAYDTVVDTFGLCSHADPVAVLQEMSRACKPDGQILLLEHGVGTSSWINKMLHNGAEQHCKHWGCQWDRDIEGIVREAGLEIEYISRWHFGTTYYVIAKPTKPGALIQSRAA</sequence>
<gene>
    <name evidence="2" type="primary">g1103</name>
    <name evidence="2" type="ORF">VP750_LOCUS955</name>
</gene>
<evidence type="ECO:0000313" key="2">
    <source>
        <dbReference type="EMBL" id="CAL5219296.1"/>
    </source>
</evidence>
<name>A0ABP1FIW5_9CHLO</name>
<protein>
    <submittedName>
        <fullName evidence="2">G1103 protein</fullName>
    </submittedName>
</protein>
<evidence type="ECO:0000313" key="3">
    <source>
        <dbReference type="Proteomes" id="UP001497392"/>
    </source>
</evidence>
<comment type="caution">
    <text evidence="2">The sequence shown here is derived from an EMBL/GenBank/DDBJ whole genome shotgun (WGS) entry which is preliminary data.</text>
</comment>
<dbReference type="EMBL" id="CAXHTA020000002">
    <property type="protein sequence ID" value="CAL5219296.1"/>
    <property type="molecule type" value="Genomic_DNA"/>
</dbReference>